<dbReference type="AlphaFoldDB" id="A0AAW1R5I9"/>
<feature type="region of interest" description="Disordered" evidence="3">
    <location>
        <begin position="867"/>
        <end position="886"/>
    </location>
</feature>
<evidence type="ECO:0000256" key="3">
    <source>
        <dbReference type="SAM" id="MobiDB-lite"/>
    </source>
</evidence>
<sequence>MGQACLPLVLLICWLFSTAAQPADDLGPVLAPINNAVPPSIAMAAGFGKTVSLPCLDGCTEPDYLVPNKTVTTEGGVGNPLLSCRQQIQGYLISKNLTTMAALLQLPNVTNPVSLLDLVYARAHKDPEFDVTLLAPTDAAFAALNGSFGAVLLDGSLLVNTAPKADQLLAVLAYHVLENSYGLVADLLNAPYIASLLADAVGTAGSAVPANITISQPANQGPAILKGASGTAKLGEGTALSTCNIAILPIDAVLLPTTSAADLATFGTFFQRDTAAQTPDTSRASSTFTTAIAEHAQRPGWALLQRLRRNVNSRGRQLIDLLSGTPGNAGPASVGSEDLPRLDATYTISGQPKPNPLIDTRSDPNQPEQVHLAYLGANPAGVSGYYVSFAYGKNTRSDTLRSAKDCPIRESCQTEKNDRCVTTNGQQTCFSARWTVEYQRSGGSLHTGNCIETSYRQLYGDNEINYASNPFVHCRMDEISTLAEKYTYRIMAEGKALLTSTFVTPPNKGQLQPGDKFNPVAMGAIGDHGQTFDSVRSRDLLAELANGQIVLHMGDLSYADTYGYNNGKPGPFPLRTDSYFRMMSGLFSTTPLMATPGNHEFEGPQPGTGSVFKSYRTRLVNPAATFGNLPPVGASNNLLYYSFDYAGVHVVSMAAYNNRVPARDASDFTDQLTWLQADLQGFSRAKTPWLVVFFHAPWYNSYVSHHDEGEPMRKAFEAMFFKYGVDLVLTGHVHAYERTYPVYDYRRNACGPTHVVMGNGGNRETLSGCCTRFYIYDDAAGTSTGQQCSQPHQFDPSHPVWKAGDADTTNQPACKQPIWSAYREPSYGMATLLFKSDTELVFSFHRNQDHHDVAADTVTLTRDPTCKNKFTPGAQANPQDTRVPSG</sequence>
<dbReference type="SUPFAM" id="SSF82153">
    <property type="entry name" value="FAS1 domain"/>
    <property type="match status" value="1"/>
</dbReference>
<evidence type="ECO:0008006" key="10">
    <source>
        <dbReference type="Google" id="ProtNLM"/>
    </source>
</evidence>
<dbReference type="Gene3D" id="3.60.21.10">
    <property type="match status" value="2"/>
</dbReference>
<feature type="compositionally biased region" description="Polar residues" evidence="3">
    <location>
        <begin position="874"/>
        <end position="886"/>
    </location>
</feature>
<dbReference type="InterPro" id="IPR039331">
    <property type="entry name" value="PAPs-like"/>
</dbReference>
<feature type="signal peptide" evidence="4">
    <location>
        <begin position="1"/>
        <end position="20"/>
    </location>
</feature>
<dbReference type="Pfam" id="PF02469">
    <property type="entry name" value="Fasciclin"/>
    <property type="match status" value="1"/>
</dbReference>
<keyword evidence="9" id="KW-1185">Reference proteome</keyword>
<gene>
    <name evidence="8" type="ORF">WJX72_004731</name>
</gene>
<dbReference type="PANTHER" id="PTHR22953">
    <property type="entry name" value="ACID PHOSPHATASE RELATED"/>
    <property type="match status" value="1"/>
</dbReference>
<comment type="caution">
    <text evidence="8">The sequence shown here is derived from an EMBL/GenBank/DDBJ whole genome shotgun (WGS) entry which is preliminary data.</text>
</comment>
<dbReference type="Pfam" id="PF00149">
    <property type="entry name" value="Metallophos"/>
    <property type="match status" value="1"/>
</dbReference>
<evidence type="ECO:0000313" key="8">
    <source>
        <dbReference type="EMBL" id="KAK9829245.1"/>
    </source>
</evidence>
<proteinExistence type="predicted"/>
<feature type="domain" description="Calcineurin-like phosphoesterase" evidence="5">
    <location>
        <begin position="525"/>
        <end position="736"/>
    </location>
</feature>
<protein>
    <recommendedName>
        <fullName evidence="10">Acid phosphatase</fullName>
    </recommendedName>
</protein>
<dbReference type="InterPro" id="IPR000782">
    <property type="entry name" value="FAS1_domain"/>
</dbReference>
<dbReference type="InterPro" id="IPR041792">
    <property type="entry name" value="MPP_PAP"/>
</dbReference>
<accession>A0AAW1R5I9</accession>
<evidence type="ECO:0000256" key="1">
    <source>
        <dbReference type="ARBA" id="ARBA00022729"/>
    </source>
</evidence>
<dbReference type="Gene3D" id="2.30.180.10">
    <property type="entry name" value="FAS1 domain"/>
    <property type="match status" value="1"/>
</dbReference>
<evidence type="ECO:0000259" key="7">
    <source>
        <dbReference type="Pfam" id="PF14008"/>
    </source>
</evidence>
<feature type="domain" description="Purple acid phosphatase C-terminal" evidence="7">
    <location>
        <begin position="810"/>
        <end position="850"/>
    </location>
</feature>
<evidence type="ECO:0000256" key="2">
    <source>
        <dbReference type="ARBA" id="ARBA00023180"/>
    </source>
</evidence>
<organism evidence="8 9">
    <name type="scientific">[Myrmecia] bisecta</name>
    <dbReference type="NCBI Taxonomy" id="41462"/>
    <lineage>
        <taxon>Eukaryota</taxon>
        <taxon>Viridiplantae</taxon>
        <taxon>Chlorophyta</taxon>
        <taxon>core chlorophytes</taxon>
        <taxon>Trebouxiophyceae</taxon>
        <taxon>Trebouxiales</taxon>
        <taxon>Trebouxiaceae</taxon>
        <taxon>Myrmecia</taxon>
    </lineage>
</organism>
<dbReference type="GO" id="GO:0003993">
    <property type="term" value="F:acid phosphatase activity"/>
    <property type="evidence" value="ECO:0007669"/>
    <property type="project" value="InterPro"/>
</dbReference>
<evidence type="ECO:0000313" key="9">
    <source>
        <dbReference type="Proteomes" id="UP001489004"/>
    </source>
</evidence>
<keyword evidence="2" id="KW-0325">Glycoprotein</keyword>
<feature type="chain" id="PRO_5043743920" description="Acid phosphatase" evidence="4">
    <location>
        <begin position="21"/>
        <end position="886"/>
    </location>
</feature>
<evidence type="ECO:0000259" key="6">
    <source>
        <dbReference type="Pfam" id="PF02469"/>
    </source>
</evidence>
<evidence type="ECO:0000256" key="4">
    <source>
        <dbReference type="SAM" id="SignalP"/>
    </source>
</evidence>
<dbReference type="InterPro" id="IPR029052">
    <property type="entry name" value="Metallo-depent_PP-like"/>
</dbReference>
<evidence type="ECO:0000259" key="5">
    <source>
        <dbReference type="Pfam" id="PF00149"/>
    </source>
</evidence>
<dbReference type="InterPro" id="IPR036378">
    <property type="entry name" value="FAS1_dom_sf"/>
</dbReference>
<dbReference type="CDD" id="cd00839">
    <property type="entry name" value="MPP_PAPs"/>
    <property type="match status" value="1"/>
</dbReference>
<name>A0AAW1R5I9_9CHLO</name>
<dbReference type="PANTHER" id="PTHR22953:SF153">
    <property type="entry name" value="PURPLE ACID PHOSPHATASE"/>
    <property type="match status" value="1"/>
</dbReference>
<dbReference type="InterPro" id="IPR004843">
    <property type="entry name" value="Calcineurin-like_PHP"/>
</dbReference>
<dbReference type="InterPro" id="IPR025733">
    <property type="entry name" value="PAPs_C"/>
</dbReference>
<dbReference type="Proteomes" id="UP001489004">
    <property type="component" value="Unassembled WGS sequence"/>
</dbReference>
<dbReference type="EMBL" id="JALJOR010000001">
    <property type="protein sequence ID" value="KAK9829245.1"/>
    <property type="molecule type" value="Genomic_DNA"/>
</dbReference>
<keyword evidence="1 4" id="KW-0732">Signal</keyword>
<dbReference type="Pfam" id="PF14008">
    <property type="entry name" value="Metallophos_C"/>
    <property type="match status" value="1"/>
</dbReference>
<feature type="domain" description="FAS1" evidence="6">
    <location>
        <begin position="97"/>
        <end position="256"/>
    </location>
</feature>
<dbReference type="SUPFAM" id="SSF56300">
    <property type="entry name" value="Metallo-dependent phosphatases"/>
    <property type="match status" value="1"/>
</dbReference>
<reference evidence="8 9" key="1">
    <citation type="journal article" date="2024" name="Nat. Commun.">
        <title>Phylogenomics reveals the evolutionary origins of lichenization in chlorophyte algae.</title>
        <authorList>
            <person name="Puginier C."/>
            <person name="Libourel C."/>
            <person name="Otte J."/>
            <person name="Skaloud P."/>
            <person name="Haon M."/>
            <person name="Grisel S."/>
            <person name="Petersen M."/>
            <person name="Berrin J.G."/>
            <person name="Delaux P.M."/>
            <person name="Dal Grande F."/>
            <person name="Keller J."/>
        </authorList>
    </citation>
    <scope>NUCLEOTIDE SEQUENCE [LARGE SCALE GENOMIC DNA]</scope>
    <source>
        <strain evidence="8 9">SAG 2043</strain>
    </source>
</reference>